<dbReference type="GO" id="GO:0010181">
    <property type="term" value="F:FMN binding"/>
    <property type="evidence" value="ECO:0007669"/>
    <property type="project" value="InterPro"/>
</dbReference>
<evidence type="ECO:0000313" key="3">
    <source>
        <dbReference type="EMBL" id="QDC25468.1"/>
    </source>
</evidence>
<dbReference type="GO" id="GO:0016020">
    <property type="term" value="C:membrane"/>
    <property type="evidence" value="ECO:0007669"/>
    <property type="project" value="InterPro"/>
</dbReference>
<dbReference type="RefSeq" id="WP_139929681.1">
    <property type="nucleotide sequence ID" value="NZ_CP040915.1"/>
</dbReference>
<dbReference type="EMBL" id="CP040915">
    <property type="protein sequence ID" value="QDC25468.1"/>
    <property type="molecule type" value="Genomic_DNA"/>
</dbReference>
<proteinExistence type="predicted"/>
<evidence type="ECO:0000256" key="1">
    <source>
        <dbReference type="SAM" id="MobiDB-lite"/>
    </source>
</evidence>
<dbReference type="SMART" id="SM00900">
    <property type="entry name" value="FMN_bind"/>
    <property type="match status" value="1"/>
</dbReference>
<dbReference type="AlphaFoldDB" id="A0A5B8C557"/>
<feature type="domain" description="FMN-binding" evidence="2">
    <location>
        <begin position="78"/>
        <end position="156"/>
    </location>
</feature>
<evidence type="ECO:0000313" key="4">
    <source>
        <dbReference type="Proteomes" id="UP000314616"/>
    </source>
</evidence>
<dbReference type="OrthoDB" id="8099475at2"/>
<dbReference type="Proteomes" id="UP000314616">
    <property type="component" value="Chromosome"/>
</dbReference>
<sequence>MRKIILAGATTATGLVLLMSYPTSTGRTLAQPPADTGPSATVPGATGTGPSSDPTPDQQTTAPNSAPSGTYTGPAVMTTWGTVQVQVTVTNGQVADAHAIQVPDGNARDAQINSYAVPILEAETVSANNSRIDAVSGATVTSEGYIDSLQAALDQAGLR</sequence>
<name>A0A5B8C557_9MICO</name>
<gene>
    <name evidence="3" type="ORF">FE374_13360</name>
</gene>
<organism evidence="3 4">
    <name type="scientific">Georgenia yuyongxinii</name>
    <dbReference type="NCBI Taxonomy" id="2589797"/>
    <lineage>
        <taxon>Bacteria</taxon>
        <taxon>Bacillati</taxon>
        <taxon>Actinomycetota</taxon>
        <taxon>Actinomycetes</taxon>
        <taxon>Micrococcales</taxon>
        <taxon>Bogoriellaceae</taxon>
        <taxon>Georgenia</taxon>
    </lineage>
</organism>
<dbReference type="KEGG" id="gyu:FE374_13360"/>
<feature type="compositionally biased region" description="Polar residues" evidence="1">
    <location>
        <begin position="48"/>
        <end position="71"/>
    </location>
</feature>
<dbReference type="Gene3D" id="3.90.1010.20">
    <property type="match status" value="1"/>
</dbReference>
<feature type="region of interest" description="Disordered" evidence="1">
    <location>
        <begin position="27"/>
        <end position="73"/>
    </location>
</feature>
<evidence type="ECO:0000259" key="2">
    <source>
        <dbReference type="SMART" id="SM00900"/>
    </source>
</evidence>
<reference evidence="3 4" key="1">
    <citation type="submission" date="2019-05" db="EMBL/GenBank/DDBJ databases">
        <title>Georgenia *** sp. nov., and Georgenia *** sp. nov., isolated from the intestinal contents of plateau pika (Ochotona curzoniae) in the Qinghai-Tibet plateau of China.</title>
        <authorList>
            <person name="Tian Z."/>
        </authorList>
    </citation>
    <scope>NUCLEOTIDE SEQUENCE [LARGE SCALE GENOMIC DNA]</scope>
    <source>
        <strain evidence="3 4">Z443</strain>
    </source>
</reference>
<accession>A0A5B8C557</accession>
<protein>
    <submittedName>
        <fullName evidence="3">FMN-binding protein</fullName>
    </submittedName>
</protein>
<dbReference type="InterPro" id="IPR007329">
    <property type="entry name" value="FMN-bd"/>
</dbReference>
<dbReference type="Pfam" id="PF04205">
    <property type="entry name" value="FMN_bind"/>
    <property type="match status" value="1"/>
</dbReference>